<protein>
    <recommendedName>
        <fullName evidence="5">Aspartate/glutamate/uridylate kinase domain-containing protein</fullName>
    </recommendedName>
</protein>
<keyword evidence="2" id="KW-0547">Nucleotide-binding</keyword>
<dbReference type="InterPro" id="IPR001057">
    <property type="entry name" value="Glu/AcGlu_kinase"/>
</dbReference>
<sequence length="179" mass="18389">AAINSLGGQAVGISGVDGALIQSEVKSIELGYVGRVVRVDLAPLEALLQSGCIPVVAPLGLHSRDRPDQAPQILNINADVVAGEIAAAIGAERLIFLTDVVGICDQQDKLLPQLSPSEAEALMVSGVASGGMIPKIKACLRALSNTSTTCIIDGRQQHSLFRNIEKGSGGTTIQPSSGV</sequence>
<evidence type="ECO:0000256" key="1">
    <source>
        <dbReference type="ARBA" id="ARBA00022679"/>
    </source>
</evidence>
<keyword evidence="1" id="KW-0808">Transferase</keyword>
<dbReference type="GO" id="GO:0003991">
    <property type="term" value="F:acetylglutamate kinase activity"/>
    <property type="evidence" value="ECO:0007669"/>
    <property type="project" value="TreeGrafter"/>
</dbReference>
<evidence type="ECO:0000313" key="6">
    <source>
        <dbReference type="EMBL" id="GAI62768.1"/>
    </source>
</evidence>
<dbReference type="InterPro" id="IPR001048">
    <property type="entry name" value="Asp/Glu/Uridylate_kinase"/>
</dbReference>
<dbReference type="GO" id="GO:0005524">
    <property type="term" value="F:ATP binding"/>
    <property type="evidence" value="ECO:0007669"/>
    <property type="project" value="UniProtKB-KW"/>
</dbReference>
<dbReference type="EMBL" id="BARW01003047">
    <property type="protein sequence ID" value="GAI62768.1"/>
    <property type="molecule type" value="Genomic_DNA"/>
</dbReference>
<keyword evidence="4" id="KW-0067">ATP-binding</keyword>
<dbReference type="AlphaFoldDB" id="X1Q3G7"/>
<dbReference type="GO" id="GO:0006526">
    <property type="term" value="P:L-arginine biosynthetic process"/>
    <property type="evidence" value="ECO:0007669"/>
    <property type="project" value="TreeGrafter"/>
</dbReference>
<comment type="caution">
    <text evidence="6">The sequence shown here is derived from an EMBL/GenBank/DDBJ whole genome shotgun (WGS) entry which is preliminary data.</text>
</comment>
<evidence type="ECO:0000256" key="2">
    <source>
        <dbReference type="ARBA" id="ARBA00022741"/>
    </source>
</evidence>
<dbReference type="InterPro" id="IPR036393">
    <property type="entry name" value="AceGlu_kinase-like_sf"/>
</dbReference>
<dbReference type="PANTHER" id="PTHR23342">
    <property type="entry name" value="N-ACETYLGLUTAMATE SYNTHASE"/>
    <property type="match status" value="1"/>
</dbReference>
<reference evidence="6" key="1">
    <citation type="journal article" date="2014" name="Front. Microbiol.">
        <title>High frequency of phylogenetically diverse reductive dehalogenase-homologous genes in deep subseafloor sedimentary metagenomes.</title>
        <authorList>
            <person name="Kawai M."/>
            <person name="Futagami T."/>
            <person name="Toyoda A."/>
            <person name="Takaki Y."/>
            <person name="Nishi S."/>
            <person name="Hori S."/>
            <person name="Arai W."/>
            <person name="Tsubouchi T."/>
            <person name="Morono Y."/>
            <person name="Uchiyama I."/>
            <person name="Ito T."/>
            <person name="Fujiyama A."/>
            <person name="Inagaki F."/>
            <person name="Takami H."/>
        </authorList>
    </citation>
    <scope>NUCLEOTIDE SEQUENCE</scope>
    <source>
        <strain evidence="6">Expedition CK06-06</strain>
    </source>
</reference>
<dbReference type="PRINTS" id="PR00474">
    <property type="entry name" value="GLU5KINASE"/>
</dbReference>
<dbReference type="Gene3D" id="3.40.1160.10">
    <property type="entry name" value="Acetylglutamate kinase-like"/>
    <property type="match status" value="1"/>
</dbReference>
<evidence type="ECO:0000259" key="5">
    <source>
        <dbReference type="Pfam" id="PF00696"/>
    </source>
</evidence>
<accession>X1Q3G7</accession>
<dbReference type="Pfam" id="PF00696">
    <property type="entry name" value="AA_kinase"/>
    <property type="match status" value="1"/>
</dbReference>
<keyword evidence="3" id="KW-0418">Kinase</keyword>
<evidence type="ECO:0000256" key="3">
    <source>
        <dbReference type="ARBA" id="ARBA00022777"/>
    </source>
</evidence>
<organism evidence="6">
    <name type="scientific">marine sediment metagenome</name>
    <dbReference type="NCBI Taxonomy" id="412755"/>
    <lineage>
        <taxon>unclassified sequences</taxon>
        <taxon>metagenomes</taxon>
        <taxon>ecological metagenomes</taxon>
    </lineage>
</organism>
<dbReference type="SUPFAM" id="SSF53633">
    <property type="entry name" value="Carbamate kinase-like"/>
    <property type="match status" value="1"/>
</dbReference>
<evidence type="ECO:0000256" key="4">
    <source>
        <dbReference type="ARBA" id="ARBA00022840"/>
    </source>
</evidence>
<gene>
    <name evidence="6" type="ORF">S12H4_08027</name>
</gene>
<proteinExistence type="predicted"/>
<dbReference type="CDD" id="cd04238">
    <property type="entry name" value="AAK_NAGK-like"/>
    <property type="match status" value="1"/>
</dbReference>
<dbReference type="PANTHER" id="PTHR23342:SF0">
    <property type="entry name" value="N-ACETYLGLUTAMATE SYNTHASE, MITOCHONDRIAL"/>
    <property type="match status" value="1"/>
</dbReference>
<name>X1Q3G7_9ZZZZ</name>
<feature type="domain" description="Aspartate/glutamate/uridylate kinase" evidence="5">
    <location>
        <begin position="2"/>
        <end position="152"/>
    </location>
</feature>
<feature type="non-terminal residue" evidence="6">
    <location>
        <position position="1"/>
    </location>
</feature>